<proteinExistence type="predicted"/>
<comment type="caution">
    <text evidence="1">The sequence shown here is derived from an EMBL/GenBank/DDBJ whole genome shotgun (WGS) entry which is preliminary data.</text>
</comment>
<dbReference type="PROSITE" id="PS51257">
    <property type="entry name" value="PROKAR_LIPOPROTEIN"/>
    <property type="match status" value="1"/>
</dbReference>
<organism evidence="1 2">
    <name type="scientific">Bacillus gaemokensis</name>
    <dbReference type="NCBI Taxonomy" id="574375"/>
    <lineage>
        <taxon>Bacteria</taxon>
        <taxon>Bacillati</taxon>
        <taxon>Bacillota</taxon>
        <taxon>Bacilli</taxon>
        <taxon>Bacillales</taxon>
        <taxon>Bacillaceae</taxon>
        <taxon>Bacillus</taxon>
        <taxon>Bacillus cereus group</taxon>
    </lineage>
</organism>
<dbReference type="Proteomes" id="UP000027778">
    <property type="component" value="Unassembled WGS sequence"/>
</dbReference>
<gene>
    <name evidence="1" type="ORF">BAGA_16205</name>
</gene>
<dbReference type="OrthoDB" id="2927850at2"/>
<name>A0A073K898_9BACI</name>
<dbReference type="Pfam" id="PF17294">
    <property type="entry name" value="Lipoprotein_22"/>
    <property type="match status" value="1"/>
</dbReference>
<evidence type="ECO:0000313" key="1">
    <source>
        <dbReference type="EMBL" id="KEK22795.1"/>
    </source>
</evidence>
<dbReference type="AlphaFoldDB" id="A0A073K898"/>
<accession>A0A073K898</accession>
<sequence length="225" mass="25685">MKQLLIMLIITLLIFISLQGCSKSNQGTQPVNGIVIVGEEQYALPILERYQENVKTKDVFRVKTGMVDEKKVLILDESTANKLIAKKLIHKRKDVNGNMDSIPLVQLPEIPKGRSLLFTTEHESDITSINLNETEIPVTYDRNAWIGNVGDYEPGLHFIVSKNEVYQEIQVEETSLQFLYLKKSLGDKKPTMSTDNTVVNEYLKMKKRVKNFNDLIVVKFVTIDK</sequence>
<evidence type="ECO:0008006" key="3">
    <source>
        <dbReference type="Google" id="ProtNLM"/>
    </source>
</evidence>
<dbReference type="Gene3D" id="2.40.40.60">
    <property type="match status" value="1"/>
</dbReference>
<keyword evidence="2" id="KW-1185">Reference proteome</keyword>
<evidence type="ECO:0000313" key="2">
    <source>
        <dbReference type="Proteomes" id="UP000027778"/>
    </source>
</evidence>
<dbReference type="InterPro" id="IPR035253">
    <property type="entry name" value="Lipoprotein_22_bac"/>
</dbReference>
<protein>
    <recommendedName>
        <fullName evidence="3">Lipoprotein</fullName>
    </recommendedName>
</protein>
<dbReference type="RefSeq" id="WP_033676808.1">
    <property type="nucleotide sequence ID" value="NZ_JOTM01000025.1"/>
</dbReference>
<dbReference type="STRING" id="574375.AZF08_24410"/>
<reference evidence="1 2" key="1">
    <citation type="submission" date="2014-06" db="EMBL/GenBank/DDBJ databases">
        <title>Draft genome sequence of Bacillus gaemokensis JCM 15801 (MCCC 1A00707).</title>
        <authorList>
            <person name="Lai Q."/>
            <person name="Liu Y."/>
            <person name="Shao Z."/>
        </authorList>
    </citation>
    <scope>NUCLEOTIDE SEQUENCE [LARGE SCALE GENOMIC DNA]</scope>
    <source>
        <strain evidence="1 2">JCM 15801</strain>
    </source>
</reference>
<dbReference type="EMBL" id="JOTM01000025">
    <property type="protein sequence ID" value="KEK22795.1"/>
    <property type="molecule type" value="Genomic_DNA"/>
</dbReference>